<organism evidence="1 2">
    <name type="scientific">Fodinicola feengrottensis</name>
    <dbReference type="NCBI Taxonomy" id="435914"/>
    <lineage>
        <taxon>Bacteria</taxon>
        <taxon>Bacillati</taxon>
        <taxon>Actinomycetota</taxon>
        <taxon>Actinomycetes</taxon>
        <taxon>Mycobacteriales</taxon>
        <taxon>Fodinicola</taxon>
    </lineage>
</organism>
<keyword evidence="2" id="KW-1185">Reference proteome</keyword>
<accession>A0ABN2HLR9</accession>
<dbReference type="EMBL" id="BAAANY010000017">
    <property type="protein sequence ID" value="GAA1690053.1"/>
    <property type="molecule type" value="Genomic_DNA"/>
</dbReference>
<comment type="caution">
    <text evidence="1">The sequence shown here is derived from an EMBL/GenBank/DDBJ whole genome shotgun (WGS) entry which is preliminary data.</text>
</comment>
<name>A0ABN2HLR9_9ACTN</name>
<dbReference type="Proteomes" id="UP001500618">
    <property type="component" value="Unassembled WGS sequence"/>
</dbReference>
<reference evidence="1 2" key="1">
    <citation type="journal article" date="2019" name="Int. J. Syst. Evol. Microbiol.">
        <title>The Global Catalogue of Microorganisms (GCM) 10K type strain sequencing project: providing services to taxonomists for standard genome sequencing and annotation.</title>
        <authorList>
            <consortium name="The Broad Institute Genomics Platform"/>
            <consortium name="The Broad Institute Genome Sequencing Center for Infectious Disease"/>
            <person name="Wu L."/>
            <person name="Ma J."/>
        </authorList>
    </citation>
    <scope>NUCLEOTIDE SEQUENCE [LARGE SCALE GENOMIC DNA]</scope>
    <source>
        <strain evidence="1 2">JCM 14718</strain>
    </source>
</reference>
<dbReference type="SUPFAM" id="SSF52833">
    <property type="entry name" value="Thioredoxin-like"/>
    <property type="match status" value="1"/>
</dbReference>
<protein>
    <recommendedName>
        <fullName evidence="3">DSBA-like thioredoxin domain-containing protein</fullName>
    </recommendedName>
</protein>
<dbReference type="InterPro" id="IPR036249">
    <property type="entry name" value="Thioredoxin-like_sf"/>
</dbReference>
<evidence type="ECO:0000313" key="2">
    <source>
        <dbReference type="Proteomes" id="UP001500618"/>
    </source>
</evidence>
<proteinExistence type="predicted"/>
<evidence type="ECO:0000313" key="1">
    <source>
        <dbReference type="EMBL" id="GAA1690053.1"/>
    </source>
</evidence>
<sequence length="196" mass="21559">MTGRIWFDHRAFPLELFNQAVNSRPGVDSEVAVVGALAPEAGWRLWREPDWTYPVTMLPALEAVQAAKAQGWQASALLDRSLRRAFWAEHRCISLQSVILEVAAETGGIDVSHLEAALVSGVFRSEVIEQFRTAQNREAVKCSPHVFLADGTSEPNPGVRARWVNGEFGIGFPVIEADDPTVITKLVRRTAELAGL</sequence>
<dbReference type="Gene3D" id="3.40.30.10">
    <property type="entry name" value="Glutaredoxin"/>
    <property type="match status" value="1"/>
</dbReference>
<evidence type="ECO:0008006" key="3">
    <source>
        <dbReference type="Google" id="ProtNLM"/>
    </source>
</evidence>
<gene>
    <name evidence="1" type="ORF">GCM10009765_44250</name>
</gene>